<reference evidence="5 6" key="1">
    <citation type="journal article" date="2018" name="Plant J.">
        <title>Genome sequences of Chlorella sorokiniana UTEX 1602 and Micractinium conductrix SAG 241.80: implications to maltose excretion by a green alga.</title>
        <authorList>
            <person name="Arriola M.B."/>
            <person name="Velmurugan N."/>
            <person name="Zhang Y."/>
            <person name="Plunkett M.H."/>
            <person name="Hondzo H."/>
            <person name="Barney B.M."/>
        </authorList>
    </citation>
    <scope>NUCLEOTIDE SEQUENCE [LARGE SCALE GENOMIC DNA]</scope>
    <source>
        <strain evidence="6">UTEX 1602</strain>
    </source>
</reference>
<dbReference type="SUPFAM" id="SSF54654">
    <property type="entry name" value="CI-2 family of serine protease inhibitors"/>
    <property type="match status" value="1"/>
</dbReference>
<organism evidence="5 6">
    <name type="scientific">Chlorella sorokiniana</name>
    <name type="common">Freshwater green alga</name>
    <dbReference type="NCBI Taxonomy" id="3076"/>
    <lineage>
        <taxon>Eukaryota</taxon>
        <taxon>Viridiplantae</taxon>
        <taxon>Chlorophyta</taxon>
        <taxon>core chlorophytes</taxon>
        <taxon>Trebouxiophyceae</taxon>
        <taxon>Chlorellales</taxon>
        <taxon>Chlorellaceae</taxon>
        <taxon>Chlorella clade</taxon>
        <taxon>Chlorella</taxon>
    </lineage>
</organism>
<evidence type="ECO:0000313" key="5">
    <source>
        <dbReference type="EMBL" id="PRW60947.1"/>
    </source>
</evidence>
<feature type="chain" id="PRO_5015181476" evidence="4">
    <location>
        <begin position="20"/>
        <end position="107"/>
    </location>
</feature>
<gene>
    <name evidence="5" type="ORF">C2E21_0514</name>
</gene>
<sequence>MRPLLLLAVAAAALAVVQAAAPGQAEGEARRFVLPMDTGMPAKSVWPELVGTPCEQARATVEAAMPAGSLVLVVPEQAMVTMDFRTNRVRIFCARETGLVATPPRVG</sequence>
<keyword evidence="4" id="KW-0732">Signal</keyword>
<evidence type="ECO:0000313" key="6">
    <source>
        <dbReference type="Proteomes" id="UP000239899"/>
    </source>
</evidence>
<keyword evidence="2" id="KW-0646">Protease inhibitor</keyword>
<dbReference type="AlphaFoldDB" id="A0A2P6U3P7"/>
<dbReference type="GO" id="GO:0009611">
    <property type="term" value="P:response to wounding"/>
    <property type="evidence" value="ECO:0007669"/>
    <property type="project" value="InterPro"/>
</dbReference>
<feature type="signal peptide" evidence="4">
    <location>
        <begin position="1"/>
        <end position="19"/>
    </location>
</feature>
<proteinExistence type="inferred from homology"/>
<dbReference type="GO" id="GO:0004867">
    <property type="term" value="F:serine-type endopeptidase inhibitor activity"/>
    <property type="evidence" value="ECO:0007669"/>
    <property type="project" value="UniProtKB-KW"/>
</dbReference>
<dbReference type="Gene3D" id="3.30.10.10">
    <property type="entry name" value="Trypsin Inhibitor V, subunit A"/>
    <property type="match status" value="1"/>
</dbReference>
<dbReference type="OrthoDB" id="10013825at2759"/>
<evidence type="ECO:0000256" key="2">
    <source>
        <dbReference type="ARBA" id="ARBA00022690"/>
    </source>
</evidence>
<dbReference type="PRINTS" id="PR00292">
    <property type="entry name" value="POTATOINHBTR"/>
</dbReference>
<accession>A0A2P6U3P7</accession>
<protein>
    <submittedName>
        <fullName evidence="5">Inhibitor of trypsin and hageman factor-like</fullName>
    </submittedName>
</protein>
<dbReference type="Proteomes" id="UP000239899">
    <property type="component" value="Unassembled WGS sequence"/>
</dbReference>
<comment type="caution">
    <text evidence="5">The sequence shown here is derived from an EMBL/GenBank/DDBJ whole genome shotgun (WGS) entry which is preliminary data.</text>
</comment>
<evidence type="ECO:0000256" key="3">
    <source>
        <dbReference type="ARBA" id="ARBA00022900"/>
    </source>
</evidence>
<dbReference type="PANTHER" id="PTHR33091:SF29">
    <property type="entry name" value="SUBTILISIN INHIBITOR 1"/>
    <property type="match status" value="1"/>
</dbReference>
<dbReference type="InterPro" id="IPR000864">
    <property type="entry name" value="Prot_inh_pot1"/>
</dbReference>
<name>A0A2P6U3P7_CHLSO</name>
<dbReference type="InterPro" id="IPR036354">
    <property type="entry name" value="Prot_inh_pot1_sf"/>
</dbReference>
<dbReference type="PANTHER" id="PTHR33091">
    <property type="entry name" value="PROTEIN, PUTATIVE, EXPRESSED-RELATED"/>
    <property type="match status" value="1"/>
</dbReference>
<dbReference type="Pfam" id="PF00280">
    <property type="entry name" value="potato_inhibit"/>
    <property type="match status" value="1"/>
</dbReference>
<keyword evidence="6" id="KW-1185">Reference proteome</keyword>
<dbReference type="EMBL" id="LHPG02000001">
    <property type="protein sequence ID" value="PRW60947.1"/>
    <property type="molecule type" value="Genomic_DNA"/>
</dbReference>
<evidence type="ECO:0000256" key="4">
    <source>
        <dbReference type="SAM" id="SignalP"/>
    </source>
</evidence>
<comment type="similarity">
    <text evidence="1">Belongs to the protease inhibitor I13 (potato type I serine protease inhibitor) family.</text>
</comment>
<keyword evidence="3" id="KW-0722">Serine protease inhibitor</keyword>
<evidence type="ECO:0000256" key="1">
    <source>
        <dbReference type="ARBA" id="ARBA00008210"/>
    </source>
</evidence>